<dbReference type="Pfam" id="PF01636">
    <property type="entry name" value="APH"/>
    <property type="match status" value="1"/>
</dbReference>
<dbReference type="AlphaFoldDB" id="A0AAD6H6Z8"/>
<dbReference type="GO" id="GO:0016301">
    <property type="term" value="F:kinase activity"/>
    <property type="evidence" value="ECO:0007669"/>
    <property type="project" value="UniProtKB-KW"/>
</dbReference>
<feature type="domain" description="Aminoglycoside phosphotransferase" evidence="1">
    <location>
        <begin position="40"/>
        <end position="184"/>
    </location>
</feature>
<protein>
    <submittedName>
        <fullName evidence="2">Kinase-like protein</fullName>
    </submittedName>
</protein>
<organism evidence="2 3">
    <name type="scientific">Penicillium hordei</name>
    <dbReference type="NCBI Taxonomy" id="40994"/>
    <lineage>
        <taxon>Eukaryota</taxon>
        <taxon>Fungi</taxon>
        <taxon>Dikarya</taxon>
        <taxon>Ascomycota</taxon>
        <taxon>Pezizomycotina</taxon>
        <taxon>Eurotiomycetes</taxon>
        <taxon>Eurotiomycetidae</taxon>
        <taxon>Eurotiales</taxon>
        <taxon>Aspergillaceae</taxon>
        <taxon>Penicillium</taxon>
    </lineage>
</organism>
<dbReference type="InterPro" id="IPR011009">
    <property type="entry name" value="Kinase-like_dom_sf"/>
</dbReference>
<name>A0AAD6H6Z8_9EURO</name>
<reference evidence="2" key="2">
    <citation type="submission" date="2023-01" db="EMBL/GenBank/DDBJ databases">
        <authorList>
            <person name="Petersen C."/>
        </authorList>
    </citation>
    <scope>NUCLEOTIDE SEQUENCE</scope>
    <source>
        <strain evidence="2">IBT 12815</strain>
    </source>
</reference>
<dbReference type="RefSeq" id="XP_056758538.1">
    <property type="nucleotide sequence ID" value="XM_056893543.1"/>
</dbReference>
<dbReference type="PANTHER" id="PTHR21310">
    <property type="entry name" value="AMINOGLYCOSIDE PHOSPHOTRANSFERASE-RELATED-RELATED"/>
    <property type="match status" value="1"/>
</dbReference>
<proteinExistence type="predicted"/>
<gene>
    <name evidence="2" type="ORF">N7537_002485</name>
</gene>
<dbReference type="PANTHER" id="PTHR21310:SF39">
    <property type="entry name" value="AMINOGLYCOSIDE PHOSPHOTRANSFERASE DOMAIN-CONTAINING PROTEIN"/>
    <property type="match status" value="1"/>
</dbReference>
<keyword evidence="2" id="KW-0808">Transferase</keyword>
<reference evidence="2" key="1">
    <citation type="journal article" date="2023" name="IMA Fungus">
        <title>Comparative genomic study of the Penicillium genus elucidates a diverse pangenome and 15 lateral gene transfer events.</title>
        <authorList>
            <person name="Petersen C."/>
            <person name="Sorensen T."/>
            <person name="Nielsen M.R."/>
            <person name="Sondergaard T.E."/>
            <person name="Sorensen J.L."/>
            <person name="Fitzpatrick D.A."/>
            <person name="Frisvad J.C."/>
            <person name="Nielsen K.L."/>
        </authorList>
    </citation>
    <scope>NUCLEOTIDE SEQUENCE</scope>
    <source>
        <strain evidence="2">IBT 12815</strain>
    </source>
</reference>
<dbReference type="InterPro" id="IPR002575">
    <property type="entry name" value="Aminoglycoside_PTrfase"/>
</dbReference>
<evidence type="ECO:0000313" key="3">
    <source>
        <dbReference type="Proteomes" id="UP001213799"/>
    </source>
</evidence>
<dbReference type="Proteomes" id="UP001213799">
    <property type="component" value="Unassembled WGS sequence"/>
</dbReference>
<keyword evidence="3" id="KW-1185">Reference proteome</keyword>
<sequence>MALPEDIQRASVIALCANPVPANIVSQYGKRVIKISDHEVVKWGPDITKEEADNQRIAYGLVNSRIVRVPRVYDFFSDKRGWGYIVMEYIEGRVIHPLEDSAALQKVVDVLDYFATLRHTNPGSLCGGPCRGLLFPETEDLLFDDLDEMEKWFNSRLLPDNPKLSFQGCNLVLCHLDIAPRNIL</sequence>
<keyword evidence="2" id="KW-0418">Kinase</keyword>
<evidence type="ECO:0000313" key="2">
    <source>
        <dbReference type="EMBL" id="KAJ5617371.1"/>
    </source>
</evidence>
<dbReference type="GeneID" id="81583785"/>
<dbReference type="InterPro" id="IPR051678">
    <property type="entry name" value="AGP_Transferase"/>
</dbReference>
<comment type="caution">
    <text evidence="2">The sequence shown here is derived from an EMBL/GenBank/DDBJ whole genome shotgun (WGS) entry which is preliminary data.</text>
</comment>
<dbReference type="SUPFAM" id="SSF56112">
    <property type="entry name" value="Protein kinase-like (PK-like)"/>
    <property type="match status" value="1"/>
</dbReference>
<dbReference type="EMBL" id="JAQJAE010000001">
    <property type="protein sequence ID" value="KAJ5617371.1"/>
    <property type="molecule type" value="Genomic_DNA"/>
</dbReference>
<accession>A0AAD6H6Z8</accession>
<evidence type="ECO:0000259" key="1">
    <source>
        <dbReference type="Pfam" id="PF01636"/>
    </source>
</evidence>